<evidence type="ECO:0000256" key="4">
    <source>
        <dbReference type="ARBA" id="ARBA00012473"/>
    </source>
</evidence>
<dbReference type="GO" id="GO:0030257">
    <property type="term" value="C:type III protein secretion system complex"/>
    <property type="evidence" value="ECO:0007669"/>
    <property type="project" value="InterPro"/>
</dbReference>
<dbReference type="GO" id="GO:0016887">
    <property type="term" value="F:ATP hydrolysis activity"/>
    <property type="evidence" value="ECO:0007669"/>
    <property type="project" value="InterPro"/>
</dbReference>
<dbReference type="InterPro" id="IPR040627">
    <property type="entry name" value="T3SS_ATPase_C"/>
</dbReference>
<organism evidence="20 21">
    <name type="scientific">Methylobacterium nonmethylotrophicum</name>
    <dbReference type="NCBI Taxonomy" id="1141884"/>
    <lineage>
        <taxon>Bacteria</taxon>
        <taxon>Pseudomonadati</taxon>
        <taxon>Pseudomonadota</taxon>
        <taxon>Alphaproteobacteria</taxon>
        <taxon>Hyphomicrobiales</taxon>
        <taxon>Methylobacteriaceae</taxon>
        <taxon>Methylobacterium</taxon>
    </lineage>
</organism>
<name>A0A4Z0NVU9_9HYPH</name>
<evidence type="ECO:0000256" key="15">
    <source>
        <dbReference type="ARBA" id="ARBA00023225"/>
    </source>
</evidence>
<comment type="caution">
    <text evidence="20">The sequence shown here is derived from an EMBL/GenBank/DDBJ whole genome shotgun (WGS) entry which is preliminary data.</text>
</comment>
<evidence type="ECO:0000256" key="9">
    <source>
        <dbReference type="ARBA" id="ARBA00022781"/>
    </source>
</evidence>
<evidence type="ECO:0000256" key="8">
    <source>
        <dbReference type="ARBA" id="ARBA00022741"/>
    </source>
</evidence>
<keyword evidence="20" id="KW-0969">Cilium</keyword>
<dbReference type="InterPro" id="IPR005714">
    <property type="entry name" value="ATPase_T3SS_FliI/YscN"/>
</dbReference>
<evidence type="ECO:0000256" key="2">
    <source>
        <dbReference type="ARBA" id="ARBA00004496"/>
    </source>
</evidence>
<dbReference type="NCBIfam" id="TIGR01026">
    <property type="entry name" value="fliI_yscN"/>
    <property type="match status" value="1"/>
</dbReference>
<dbReference type="SUPFAM" id="SSF52540">
    <property type="entry name" value="P-loop containing nucleoside triphosphate hydrolases"/>
    <property type="match status" value="1"/>
</dbReference>
<dbReference type="CDD" id="cd01136">
    <property type="entry name" value="ATPase_flagellum-secretory_path_III"/>
    <property type="match status" value="1"/>
</dbReference>
<keyword evidence="11" id="KW-0067">ATP-binding</keyword>
<evidence type="ECO:0000256" key="13">
    <source>
        <dbReference type="ARBA" id="ARBA00022967"/>
    </source>
</evidence>
<dbReference type="GO" id="GO:0030254">
    <property type="term" value="P:protein secretion by the type III secretion system"/>
    <property type="evidence" value="ECO:0007669"/>
    <property type="project" value="InterPro"/>
</dbReference>
<dbReference type="InterPro" id="IPR020003">
    <property type="entry name" value="ATPase_a/bsu_AS"/>
</dbReference>
<accession>A0A4Z0NVU9</accession>
<dbReference type="InterPro" id="IPR050053">
    <property type="entry name" value="ATPase_alpha/beta_chains"/>
</dbReference>
<proteinExistence type="inferred from homology"/>
<evidence type="ECO:0000256" key="14">
    <source>
        <dbReference type="ARBA" id="ARBA00023065"/>
    </source>
</evidence>
<feature type="compositionally biased region" description="Polar residues" evidence="18">
    <location>
        <begin position="8"/>
        <end position="20"/>
    </location>
</feature>
<evidence type="ECO:0000256" key="5">
    <source>
        <dbReference type="ARBA" id="ARBA00020580"/>
    </source>
</evidence>
<keyword evidence="13" id="KW-1278">Translocase</keyword>
<dbReference type="OrthoDB" id="9801639at2"/>
<keyword evidence="8" id="KW-0547">Nucleotide-binding</keyword>
<dbReference type="InterPro" id="IPR027417">
    <property type="entry name" value="P-loop_NTPase"/>
</dbReference>
<dbReference type="EMBL" id="SRLB01000002">
    <property type="protein sequence ID" value="TGE01812.1"/>
    <property type="molecule type" value="Genomic_DNA"/>
</dbReference>
<evidence type="ECO:0000256" key="17">
    <source>
        <dbReference type="ARBA" id="ARBA00034006"/>
    </source>
</evidence>
<comment type="function">
    <text evidence="1">Probable catalytic subunit of a protein translocase for flagellum-specific export, or a proton translocase involved in local circuits at the flagellum.</text>
</comment>
<dbReference type="InterPro" id="IPR022426">
    <property type="entry name" value="FliI_clade3"/>
</dbReference>
<gene>
    <name evidence="20" type="primary">fliI</name>
    <name evidence="20" type="ORF">EU555_03835</name>
</gene>
<keyword evidence="6" id="KW-0813">Transport</keyword>
<dbReference type="EC" id="7.1.2.2" evidence="4"/>
<evidence type="ECO:0000256" key="12">
    <source>
        <dbReference type="ARBA" id="ARBA00022927"/>
    </source>
</evidence>
<evidence type="ECO:0000256" key="1">
    <source>
        <dbReference type="ARBA" id="ARBA00003290"/>
    </source>
</evidence>
<dbReference type="InterPro" id="IPR000194">
    <property type="entry name" value="ATPase_F1/V1/A1_a/bsu_nucl-bd"/>
</dbReference>
<evidence type="ECO:0000256" key="7">
    <source>
        <dbReference type="ARBA" id="ARBA00022490"/>
    </source>
</evidence>
<feature type="region of interest" description="Disordered" evidence="18">
    <location>
        <begin position="1"/>
        <end position="28"/>
    </location>
</feature>
<dbReference type="InterPro" id="IPR003593">
    <property type="entry name" value="AAA+_ATPase"/>
</dbReference>
<evidence type="ECO:0000256" key="6">
    <source>
        <dbReference type="ARBA" id="ARBA00022448"/>
    </source>
</evidence>
<protein>
    <recommendedName>
        <fullName evidence="5">Flagellum-specific ATP synthase</fullName>
        <ecNumber evidence="4">7.1.2.2</ecNumber>
    </recommendedName>
</protein>
<dbReference type="FunFam" id="3.40.50.12240:FF:000002">
    <property type="entry name" value="Flagellum-specific ATP synthase FliI"/>
    <property type="match status" value="1"/>
</dbReference>
<dbReference type="Proteomes" id="UP000297535">
    <property type="component" value="Unassembled WGS sequence"/>
</dbReference>
<dbReference type="Gene3D" id="3.40.50.12240">
    <property type="match status" value="1"/>
</dbReference>
<evidence type="ECO:0000313" key="21">
    <source>
        <dbReference type="Proteomes" id="UP000297535"/>
    </source>
</evidence>
<keyword evidence="10" id="KW-1005">Bacterial flagellum biogenesis</keyword>
<evidence type="ECO:0000256" key="18">
    <source>
        <dbReference type="SAM" id="MobiDB-lite"/>
    </source>
</evidence>
<dbReference type="NCBIfam" id="TIGR03498">
    <property type="entry name" value="FliI_clade3"/>
    <property type="match status" value="1"/>
</dbReference>
<keyword evidence="20" id="KW-0966">Cell projection</keyword>
<keyword evidence="21" id="KW-1185">Reference proteome</keyword>
<dbReference type="GO" id="GO:0005524">
    <property type="term" value="F:ATP binding"/>
    <property type="evidence" value="ECO:0007669"/>
    <property type="project" value="UniProtKB-KW"/>
</dbReference>
<dbReference type="PANTHER" id="PTHR15184">
    <property type="entry name" value="ATP SYNTHASE"/>
    <property type="match status" value="1"/>
</dbReference>
<dbReference type="Pfam" id="PF00006">
    <property type="entry name" value="ATP-synt_ab"/>
    <property type="match status" value="1"/>
</dbReference>
<evidence type="ECO:0000256" key="10">
    <source>
        <dbReference type="ARBA" id="ARBA00022795"/>
    </source>
</evidence>
<dbReference type="GO" id="GO:0005737">
    <property type="term" value="C:cytoplasm"/>
    <property type="evidence" value="ECO:0007669"/>
    <property type="project" value="UniProtKB-SubCell"/>
</dbReference>
<keyword evidence="20" id="KW-0282">Flagellum</keyword>
<comment type="subcellular location">
    <subcellularLocation>
        <location evidence="2">Cytoplasm</location>
    </subcellularLocation>
</comment>
<evidence type="ECO:0000256" key="11">
    <source>
        <dbReference type="ARBA" id="ARBA00022840"/>
    </source>
</evidence>
<dbReference type="PANTHER" id="PTHR15184:SF9">
    <property type="entry name" value="SPI-1 TYPE 3 SECRETION SYSTEM ATPASE"/>
    <property type="match status" value="1"/>
</dbReference>
<keyword evidence="15" id="KW-1006">Bacterial flagellum protein export</keyword>
<dbReference type="PROSITE" id="PS00152">
    <property type="entry name" value="ATPASE_ALPHA_BETA"/>
    <property type="match status" value="1"/>
</dbReference>
<keyword evidence="9" id="KW-0375">Hydrogen ion transport</keyword>
<dbReference type="CDD" id="cd18114">
    <property type="entry name" value="ATP-synt_flagellum-secretory_path_III_C"/>
    <property type="match status" value="1"/>
</dbReference>
<dbReference type="GO" id="GO:0009288">
    <property type="term" value="C:bacterial-type flagellum"/>
    <property type="evidence" value="ECO:0007669"/>
    <property type="project" value="InterPro"/>
</dbReference>
<comment type="catalytic activity">
    <reaction evidence="17">
        <text>ATP + H2O + cellular proteinSide 1 = ADP + phosphate + cellular proteinSide 2.</text>
        <dbReference type="EC" id="7.4.2.8"/>
    </reaction>
</comment>
<sequence length="470" mass="49507">MECGNGSGTVRETASYQQDDAVTGPDAPGRLSAAQGALAAVEDVEVFGRVAAVRGLLIEVAGPVAAMRLGGRLDIVVNEAAGAAVPCEIIGFSGPHALAMPFGSLQGVRRGCPARVRAEGAGAIRPSRAWLGRVIDALGRPIDGRGPLPQGPVPYGLQADPPPAHARRRVGPPLDLGVRCINTFLTMCAGQRMGIFAGSGVGKSVLLSMLARYTAADVAVIGLVGERGREVQEFLQDDLGEEGLARSVVVVATSDEPALMRRNAAYVTFALAEHFRDEGAQVLCMVDSITRFAMAQRDIGLAAGEPPTAKGYTPTVFSELPRLLERAGPGTGEGAITGLFTVLVEGDDHNEPVADAVRGILDGHIVMERAIAERGRYPAINVLRSVSRTMPRACDPDYLDVVRRARRVLSTYADMEELIRLGAYRPGSSPEVDEAIGLMPDLEAFLGQGKEEATSIREGYERLAAIVGGP</sequence>
<evidence type="ECO:0000256" key="3">
    <source>
        <dbReference type="ARBA" id="ARBA00008936"/>
    </source>
</evidence>
<keyword evidence="7" id="KW-0963">Cytoplasm</keyword>
<keyword evidence="14" id="KW-0406">Ion transport</keyword>
<keyword evidence="12" id="KW-0653">Protein transport</keyword>
<dbReference type="GO" id="GO:0044781">
    <property type="term" value="P:bacterial-type flagellum organization"/>
    <property type="evidence" value="ECO:0007669"/>
    <property type="project" value="UniProtKB-KW"/>
</dbReference>
<keyword evidence="16" id="KW-0066">ATP synthesis</keyword>
<feature type="domain" description="AAA+ ATPase" evidence="19">
    <location>
        <begin position="189"/>
        <end position="372"/>
    </location>
</feature>
<dbReference type="SMART" id="SM00382">
    <property type="entry name" value="AAA"/>
    <property type="match status" value="1"/>
</dbReference>
<evidence type="ECO:0000313" key="20">
    <source>
        <dbReference type="EMBL" id="TGE01812.1"/>
    </source>
</evidence>
<dbReference type="Pfam" id="PF18269">
    <property type="entry name" value="T3SS_ATPase_C"/>
    <property type="match status" value="1"/>
</dbReference>
<dbReference type="AlphaFoldDB" id="A0A4Z0NVU9"/>
<evidence type="ECO:0000256" key="16">
    <source>
        <dbReference type="ARBA" id="ARBA00023310"/>
    </source>
</evidence>
<evidence type="ECO:0000259" key="19">
    <source>
        <dbReference type="SMART" id="SM00382"/>
    </source>
</evidence>
<dbReference type="GO" id="GO:0046933">
    <property type="term" value="F:proton-transporting ATP synthase activity, rotational mechanism"/>
    <property type="evidence" value="ECO:0007669"/>
    <property type="project" value="TreeGrafter"/>
</dbReference>
<comment type="similarity">
    <text evidence="3">Belongs to the ATPase alpha/beta chains family.</text>
</comment>
<reference evidence="20 21" key="1">
    <citation type="submission" date="2019-04" db="EMBL/GenBank/DDBJ databases">
        <authorList>
            <person name="Feng G."/>
            <person name="Zhu H."/>
        </authorList>
    </citation>
    <scope>NUCLEOTIDE SEQUENCE [LARGE SCALE GENOMIC DNA]</scope>
    <source>
        <strain evidence="20 21">6HR-1</strain>
    </source>
</reference>
<dbReference type="GO" id="GO:0008564">
    <property type="term" value="F:protein-exporting ATPase activity"/>
    <property type="evidence" value="ECO:0007669"/>
    <property type="project" value="UniProtKB-EC"/>
</dbReference>